<feature type="transmembrane region" description="Helical" evidence="1">
    <location>
        <begin position="156"/>
        <end position="175"/>
    </location>
</feature>
<feature type="transmembrane region" description="Helical" evidence="1">
    <location>
        <begin position="45"/>
        <end position="67"/>
    </location>
</feature>
<proteinExistence type="predicted"/>
<organism evidence="2">
    <name type="scientific">marine metagenome</name>
    <dbReference type="NCBI Taxonomy" id="408172"/>
    <lineage>
        <taxon>unclassified sequences</taxon>
        <taxon>metagenomes</taxon>
        <taxon>ecological metagenomes</taxon>
    </lineage>
</organism>
<feature type="transmembrane region" description="Helical" evidence="1">
    <location>
        <begin position="88"/>
        <end position="109"/>
    </location>
</feature>
<reference evidence="2" key="1">
    <citation type="submission" date="2018-05" db="EMBL/GenBank/DDBJ databases">
        <authorList>
            <person name="Lanie J.A."/>
            <person name="Ng W.-L."/>
            <person name="Kazmierczak K.M."/>
            <person name="Andrzejewski T.M."/>
            <person name="Davidsen T.M."/>
            <person name="Wayne K.J."/>
            <person name="Tettelin H."/>
            <person name="Glass J.I."/>
            <person name="Rusch D."/>
            <person name="Podicherti R."/>
            <person name="Tsui H.-C.T."/>
            <person name="Winkler M.E."/>
        </authorList>
    </citation>
    <scope>NUCLEOTIDE SEQUENCE</scope>
</reference>
<evidence type="ECO:0000256" key="1">
    <source>
        <dbReference type="SAM" id="Phobius"/>
    </source>
</evidence>
<dbReference type="AlphaFoldDB" id="A0A381NR43"/>
<gene>
    <name evidence="2" type="ORF">METZ01_LOCUS9643</name>
</gene>
<feature type="transmembrane region" description="Helical" evidence="1">
    <location>
        <begin position="277"/>
        <end position="295"/>
    </location>
</feature>
<feature type="transmembrane region" description="Helical" evidence="1">
    <location>
        <begin position="239"/>
        <end position="265"/>
    </location>
</feature>
<protein>
    <recommendedName>
        <fullName evidence="3">Flippase-like domain-containing protein</fullName>
    </recommendedName>
</protein>
<dbReference type="EMBL" id="UINC01000523">
    <property type="protein sequence ID" value="SUZ56789.1"/>
    <property type="molecule type" value="Genomic_DNA"/>
</dbReference>
<keyword evidence="1" id="KW-0812">Transmembrane</keyword>
<sequence>MQRIVVLGITAGCFVFLYNRLNGAAAREGLSLVDYMSQTFSNVQWIPWLLLMIAYSFLYFFIDTLVVTRALNWFIKEIRYRDILPIRASAYIISIFNEQIGKGVMAYYLNKRDRVPGWEVGSVMLFIMFCEMFYLLIWATVGFYVSGDLLPDEFGLIPPIAMGAAVLLALWMLYFQGKILPNNQLRDKRILHAFKLAEPWHYVAFFLLRSPALLSAVVVYTIALGLFGVEASFASLLGYLPVIFFAATVPTPMRAAAITFWVILFPENEGQMAAFGFVQHNFFILFNAVIGLLFLRRAQRELFNR</sequence>
<keyword evidence="1" id="KW-0472">Membrane</keyword>
<feature type="transmembrane region" description="Helical" evidence="1">
    <location>
        <begin position="121"/>
        <end position="144"/>
    </location>
</feature>
<evidence type="ECO:0008006" key="3">
    <source>
        <dbReference type="Google" id="ProtNLM"/>
    </source>
</evidence>
<name>A0A381NR43_9ZZZZ</name>
<evidence type="ECO:0000313" key="2">
    <source>
        <dbReference type="EMBL" id="SUZ56789.1"/>
    </source>
</evidence>
<keyword evidence="1" id="KW-1133">Transmembrane helix</keyword>
<feature type="transmembrane region" description="Helical" evidence="1">
    <location>
        <begin position="202"/>
        <end position="227"/>
    </location>
</feature>
<accession>A0A381NR43</accession>